<gene>
    <name evidence="1" type="ORF">KFK09_017582</name>
</gene>
<protein>
    <submittedName>
        <fullName evidence="1">Uncharacterized protein</fullName>
    </submittedName>
</protein>
<accession>A0A8T3B2M2</accession>
<name>A0A8T3B2M2_DENNO</name>
<sequence length="67" mass="7087">MVLKIEKGGMCLTSSTAISSTVTSIENGSASSENPLLHKSPRLSLSSADIFVFNDFLSPQNDLKSAL</sequence>
<evidence type="ECO:0000313" key="1">
    <source>
        <dbReference type="EMBL" id="KAI0502627.1"/>
    </source>
</evidence>
<proteinExistence type="predicted"/>
<dbReference type="Proteomes" id="UP000829196">
    <property type="component" value="Unassembled WGS sequence"/>
</dbReference>
<comment type="caution">
    <text evidence="1">The sequence shown here is derived from an EMBL/GenBank/DDBJ whole genome shotgun (WGS) entry which is preliminary data.</text>
</comment>
<reference evidence="1" key="1">
    <citation type="journal article" date="2022" name="Front. Genet.">
        <title>Chromosome-Scale Assembly of the Dendrobium nobile Genome Provides Insights Into the Molecular Mechanism of the Biosynthesis of the Medicinal Active Ingredient of Dendrobium.</title>
        <authorList>
            <person name="Xu Q."/>
            <person name="Niu S.-C."/>
            <person name="Li K.-L."/>
            <person name="Zheng P.-J."/>
            <person name="Zhang X.-J."/>
            <person name="Jia Y."/>
            <person name="Liu Y."/>
            <person name="Niu Y.-X."/>
            <person name="Yu L.-H."/>
            <person name="Chen D.-F."/>
            <person name="Zhang G.-Q."/>
        </authorList>
    </citation>
    <scope>NUCLEOTIDE SEQUENCE</scope>
    <source>
        <tissue evidence="1">Leaf</tissue>
    </source>
</reference>
<dbReference type="AlphaFoldDB" id="A0A8T3B2M2"/>
<keyword evidence="2" id="KW-1185">Reference proteome</keyword>
<organism evidence="1 2">
    <name type="scientific">Dendrobium nobile</name>
    <name type="common">Orchid</name>
    <dbReference type="NCBI Taxonomy" id="94219"/>
    <lineage>
        <taxon>Eukaryota</taxon>
        <taxon>Viridiplantae</taxon>
        <taxon>Streptophyta</taxon>
        <taxon>Embryophyta</taxon>
        <taxon>Tracheophyta</taxon>
        <taxon>Spermatophyta</taxon>
        <taxon>Magnoliopsida</taxon>
        <taxon>Liliopsida</taxon>
        <taxon>Asparagales</taxon>
        <taxon>Orchidaceae</taxon>
        <taxon>Epidendroideae</taxon>
        <taxon>Malaxideae</taxon>
        <taxon>Dendrobiinae</taxon>
        <taxon>Dendrobium</taxon>
    </lineage>
</organism>
<evidence type="ECO:0000313" key="2">
    <source>
        <dbReference type="Proteomes" id="UP000829196"/>
    </source>
</evidence>
<dbReference type="EMBL" id="JAGYWB010000012">
    <property type="protein sequence ID" value="KAI0502627.1"/>
    <property type="molecule type" value="Genomic_DNA"/>
</dbReference>